<name>A0ABC8CVS7_CLOBO</name>
<evidence type="ECO:0000313" key="3">
    <source>
        <dbReference type="Proteomes" id="UP000240615"/>
    </source>
</evidence>
<dbReference type="AlphaFoldDB" id="A0ABC8CVS7"/>
<feature type="transmembrane region" description="Helical" evidence="1">
    <location>
        <begin position="57"/>
        <end position="78"/>
    </location>
</feature>
<evidence type="ECO:0000313" key="2">
    <source>
        <dbReference type="EMBL" id="AVQ39795.1"/>
    </source>
</evidence>
<gene>
    <name evidence="2" type="ORF">C7M56_14325</name>
</gene>
<keyword evidence="1" id="KW-0812">Transmembrane</keyword>
<proteinExistence type="predicted"/>
<sequence length="92" mass="10932">MKNNTKSFLVQTVISILWFIIPWLIYGQIYENTSSIIIYNVPNMNQEFLIRLTKEAYIFQFIVKVICMILYIIFGMSLTRQKSKIKNFLSVI</sequence>
<keyword evidence="1" id="KW-1133">Transmembrane helix</keyword>
<protein>
    <submittedName>
        <fullName evidence="2">Uncharacterized protein</fullName>
    </submittedName>
</protein>
<organism evidence="2 3">
    <name type="scientific">Clostridium botulinum</name>
    <dbReference type="NCBI Taxonomy" id="1491"/>
    <lineage>
        <taxon>Bacteria</taxon>
        <taxon>Bacillati</taxon>
        <taxon>Bacillota</taxon>
        <taxon>Clostridia</taxon>
        <taxon>Eubacteriales</taxon>
        <taxon>Clostridiaceae</taxon>
        <taxon>Clostridium</taxon>
    </lineage>
</organism>
<reference evidence="2 3" key="1">
    <citation type="submission" date="2018-01" db="EMBL/GenBank/DDBJ databases">
        <title>Genetic Diversity of Clostridium botulinum in seafood.</title>
        <authorList>
            <person name="Athira V."/>
            <person name="Arun Jyothi P.V."/>
            <person name="Lalitha K.V."/>
            <person name="Joseph T.C."/>
        </authorList>
    </citation>
    <scope>NUCLEOTIDE SEQUENCE [LARGE SCALE GENOMIC DNA]</scope>
    <source>
        <strain evidence="2 3">Mfbjulcb8</strain>
    </source>
</reference>
<evidence type="ECO:0000256" key="1">
    <source>
        <dbReference type="SAM" id="Phobius"/>
    </source>
</evidence>
<accession>A0ABC8CVS7</accession>
<keyword evidence="1" id="KW-0472">Membrane</keyword>
<feature type="transmembrane region" description="Helical" evidence="1">
    <location>
        <begin position="7"/>
        <end position="26"/>
    </location>
</feature>
<dbReference type="EMBL" id="CP027777">
    <property type="protein sequence ID" value="AVQ39795.1"/>
    <property type="molecule type" value="Genomic_DNA"/>
</dbReference>
<dbReference type="Proteomes" id="UP000240615">
    <property type="component" value="Chromosome"/>
</dbReference>